<evidence type="ECO:0000313" key="2">
    <source>
        <dbReference type="EMBL" id="POZ22023.1"/>
    </source>
</evidence>
<gene>
    <name evidence="2" type="ORF">C3712_14495</name>
</gene>
<dbReference type="Proteomes" id="UP000237025">
    <property type="component" value="Unassembled WGS sequence"/>
</dbReference>
<accession>A0ABX5A1T2</accession>
<dbReference type="RefSeq" id="WP_103948191.1">
    <property type="nucleotide sequence ID" value="NZ_PQVR01000024.1"/>
</dbReference>
<feature type="signal peptide" evidence="1">
    <location>
        <begin position="1"/>
        <end position="21"/>
    </location>
</feature>
<keyword evidence="3" id="KW-1185">Reference proteome</keyword>
<keyword evidence="1" id="KW-0732">Signal</keyword>
<dbReference type="InterPro" id="IPR013783">
    <property type="entry name" value="Ig-like_fold"/>
</dbReference>
<evidence type="ECO:0008006" key="4">
    <source>
        <dbReference type="Google" id="ProtNLM"/>
    </source>
</evidence>
<dbReference type="EMBL" id="PQVW01000010">
    <property type="protein sequence ID" value="POZ22023.1"/>
    <property type="molecule type" value="Genomic_DNA"/>
</dbReference>
<organism evidence="2 3">
    <name type="scientific">Lelliottia aquatilis</name>
    <dbReference type="NCBI Taxonomy" id="2080838"/>
    <lineage>
        <taxon>Bacteria</taxon>
        <taxon>Pseudomonadati</taxon>
        <taxon>Pseudomonadota</taxon>
        <taxon>Gammaproteobacteria</taxon>
        <taxon>Enterobacterales</taxon>
        <taxon>Enterobacteriaceae</taxon>
        <taxon>Lelliottia</taxon>
    </lineage>
</organism>
<evidence type="ECO:0000313" key="3">
    <source>
        <dbReference type="Proteomes" id="UP000237025"/>
    </source>
</evidence>
<name>A0ABX5A1T2_9ENTR</name>
<evidence type="ECO:0000256" key="1">
    <source>
        <dbReference type="SAM" id="SignalP"/>
    </source>
</evidence>
<proteinExistence type="predicted"/>
<reference evidence="2 3" key="1">
    <citation type="submission" date="2018-02" db="EMBL/GenBank/DDBJ databases">
        <title>Lelliotia aquatilis sp. nov., isolated from drinking water.</title>
        <authorList>
            <person name="Kaempfer P."/>
            <person name="Glaeser S."/>
            <person name="Exner M."/>
            <person name="Doijad S."/>
            <person name="Chakraborty T."/>
        </authorList>
    </citation>
    <scope>NUCLEOTIDE SEQUENCE [LARGE SCALE GENOMIC DNA]</scope>
    <source>
        <strain evidence="2 3">6331-17</strain>
    </source>
</reference>
<comment type="caution">
    <text evidence="2">The sequence shown here is derived from an EMBL/GenBank/DDBJ whole genome shotgun (WGS) entry which is preliminary data.</text>
</comment>
<feature type="chain" id="PRO_5045854995" description="Bacterial Ig-like domain-containing protein" evidence="1">
    <location>
        <begin position="22"/>
        <end position="567"/>
    </location>
</feature>
<dbReference type="Gene3D" id="2.60.40.10">
    <property type="entry name" value="Immunoglobulins"/>
    <property type="match status" value="1"/>
</dbReference>
<sequence>MSQYYKYLAGLLLIVSGGVSASTLHPDGKAPHIPRQNFEADYNVEFYNASNYLPVTIEPLDNTCMKNPGDAPFTINPHKTHIFSLKDNDNLFYHCLDKPKKVKWVIQNKGNPTIEFDHHRRTGEGVWGTIINTSSSLVDSASCDNVNCLNIFVPTHEKVPSIKISLRGTQQARKLTIATPVNNNVYHVSEILTPSGTGQPDATVTYSFSGCTPEDNAWCQPTAVSVNSSGDWYGDDITLTHPGDLKLQAQQSYSGNSIDSASAGFSVVPSEIPTTSLFTFDTPKEGAHYAASDYITPSGQVNNGSTVQYQIDGDNTFFKTTVSDNKWAGNPAQYPPGNHTITAQLTTKPGSSLHEVITRHFMVDPAPVVIEFPANNQWLPFADTLTVTGKASPSATIVCQMDETPTDLSYLVTKEGNFSCPLNIKGVTGKHSVTVAQKFNGQPFGQDRHDFYVTRALTITDPVEGGSVHENTQFPIKGEGEPGFDVQVVMNFYATWHTTVNASGHWSIYGPRSSRGAYVYTATESKYGTDVNNTACRTIKVISPHSYKQNTFTDFCSEATGMKKEDK</sequence>
<protein>
    <recommendedName>
        <fullName evidence="4">Bacterial Ig-like domain-containing protein</fullName>
    </recommendedName>
</protein>